<gene>
    <name evidence="8" type="primary">chrA</name>
    <name evidence="8" type="ORF">ENR15_11620</name>
</gene>
<keyword evidence="6 7" id="KW-0472">Membrane</keyword>
<comment type="similarity">
    <text evidence="2">Belongs to the chromate ion transporter (CHR) (TC 2.A.51) family.</text>
</comment>
<dbReference type="PIRSF" id="PIRSF004810">
    <property type="entry name" value="ChrA"/>
    <property type="match status" value="1"/>
</dbReference>
<dbReference type="InterPro" id="IPR003370">
    <property type="entry name" value="Chromate_transpt"/>
</dbReference>
<sequence>MSNHVQPQLAEVAKLFLKLGTIGFGGPAVHIAMMEDEVVNRRQWLTKEKFLDLVGATNLIPGPNSTEMAIHIGYIYAGWLGLITAGICFILPAVLLTGSLAWVYVNFGSLPAVAPLLYGIKPAVLAIIISALWRLAKSALQPKGATVMKTRQLLIIAIGCAASVFAGLNEVLAILLGGFLGALWLNLSQNGTNFGWFLGYPVPLLLAQTGANSSAAAPPSVWQLGLVFLKVGAVLFGSGYVLVAFLEGELVGRGWLTQQQLLEAIAIGQFTPGPVLSTATFIGYIIAGWGGAVAATIGIFLPSFGFVAALNPLIPKLRAWKWTGAFLDAVNACAVALMVTATWKLARATFNLQLSITDIDWLAVAIATVATIAAIRFRLSSLWLVLGGAVVGLCLLAF</sequence>
<protein>
    <submittedName>
        <fullName evidence="8">Chromate efflux transporter</fullName>
    </submittedName>
</protein>
<feature type="transmembrane region" description="Helical" evidence="7">
    <location>
        <begin position="74"/>
        <end position="104"/>
    </location>
</feature>
<dbReference type="NCBIfam" id="TIGR00937">
    <property type="entry name" value="2A51"/>
    <property type="match status" value="1"/>
</dbReference>
<name>A0A7C3ZWM0_9CYAN</name>
<dbReference type="Pfam" id="PF02417">
    <property type="entry name" value="Chromate_transp"/>
    <property type="match status" value="2"/>
</dbReference>
<organism evidence="8">
    <name type="scientific">Planktothricoides sp. SpSt-374</name>
    <dbReference type="NCBI Taxonomy" id="2282167"/>
    <lineage>
        <taxon>Bacteria</taxon>
        <taxon>Bacillati</taxon>
        <taxon>Cyanobacteriota</taxon>
        <taxon>Cyanophyceae</taxon>
        <taxon>Oscillatoriophycideae</taxon>
        <taxon>Oscillatoriales</taxon>
        <taxon>Oscillatoriaceae</taxon>
        <taxon>Planktothricoides</taxon>
    </lineage>
</organism>
<keyword evidence="3" id="KW-1003">Cell membrane</keyword>
<dbReference type="PANTHER" id="PTHR33567">
    <property type="entry name" value="CHROMATE ION TRANSPORTER (EUROFUNG)"/>
    <property type="match status" value="1"/>
</dbReference>
<evidence type="ECO:0000256" key="3">
    <source>
        <dbReference type="ARBA" id="ARBA00022475"/>
    </source>
</evidence>
<feature type="transmembrane region" description="Helical" evidence="7">
    <location>
        <begin position="194"/>
        <end position="212"/>
    </location>
</feature>
<dbReference type="GO" id="GO:0015109">
    <property type="term" value="F:chromate transmembrane transporter activity"/>
    <property type="evidence" value="ECO:0007669"/>
    <property type="project" value="InterPro"/>
</dbReference>
<evidence type="ECO:0000256" key="5">
    <source>
        <dbReference type="ARBA" id="ARBA00022989"/>
    </source>
</evidence>
<evidence type="ECO:0000256" key="4">
    <source>
        <dbReference type="ARBA" id="ARBA00022692"/>
    </source>
</evidence>
<dbReference type="AlphaFoldDB" id="A0A7C3ZWM0"/>
<feature type="transmembrane region" description="Helical" evidence="7">
    <location>
        <begin position="116"/>
        <end position="133"/>
    </location>
</feature>
<dbReference type="EMBL" id="DSPX01000120">
    <property type="protein sequence ID" value="HGG01268.1"/>
    <property type="molecule type" value="Genomic_DNA"/>
</dbReference>
<keyword evidence="5 7" id="KW-1133">Transmembrane helix</keyword>
<feature type="transmembrane region" description="Helical" evidence="7">
    <location>
        <begin position="224"/>
        <end position="246"/>
    </location>
</feature>
<proteinExistence type="inferred from homology"/>
<feature type="transmembrane region" description="Helical" evidence="7">
    <location>
        <begin position="281"/>
        <end position="310"/>
    </location>
</feature>
<evidence type="ECO:0000256" key="1">
    <source>
        <dbReference type="ARBA" id="ARBA00004651"/>
    </source>
</evidence>
<feature type="transmembrane region" description="Helical" evidence="7">
    <location>
        <begin position="153"/>
        <end position="182"/>
    </location>
</feature>
<comment type="subcellular location">
    <subcellularLocation>
        <location evidence="1">Cell membrane</location>
        <topology evidence="1">Multi-pass membrane protein</topology>
    </subcellularLocation>
</comment>
<comment type="caution">
    <text evidence="8">The sequence shown here is derived from an EMBL/GenBank/DDBJ whole genome shotgun (WGS) entry which is preliminary data.</text>
</comment>
<dbReference type="GO" id="GO:0005886">
    <property type="term" value="C:plasma membrane"/>
    <property type="evidence" value="ECO:0007669"/>
    <property type="project" value="UniProtKB-SubCell"/>
</dbReference>
<feature type="transmembrane region" description="Helical" evidence="7">
    <location>
        <begin position="363"/>
        <end position="396"/>
    </location>
</feature>
<keyword evidence="4 7" id="KW-0812">Transmembrane</keyword>
<reference evidence="8" key="1">
    <citation type="journal article" date="2020" name="mSystems">
        <title>Genome- and Community-Level Interaction Insights into Carbon Utilization and Element Cycling Functions of Hydrothermarchaeota in Hydrothermal Sediment.</title>
        <authorList>
            <person name="Zhou Z."/>
            <person name="Liu Y."/>
            <person name="Xu W."/>
            <person name="Pan J."/>
            <person name="Luo Z.H."/>
            <person name="Li M."/>
        </authorList>
    </citation>
    <scope>NUCLEOTIDE SEQUENCE [LARGE SCALE GENOMIC DNA]</scope>
    <source>
        <strain evidence="8">SpSt-374</strain>
    </source>
</reference>
<evidence type="ECO:0000256" key="7">
    <source>
        <dbReference type="SAM" id="Phobius"/>
    </source>
</evidence>
<dbReference type="PANTHER" id="PTHR33567:SF3">
    <property type="entry name" value="CHROMATE ION TRANSPORTER (EUROFUNG)"/>
    <property type="match status" value="1"/>
</dbReference>
<evidence type="ECO:0000256" key="6">
    <source>
        <dbReference type="ARBA" id="ARBA00023136"/>
    </source>
</evidence>
<accession>A0A7C3ZWM0</accession>
<feature type="transmembrane region" description="Helical" evidence="7">
    <location>
        <begin position="322"/>
        <end position="343"/>
    </location>
</feature>
<evidence type="ECO:0000313" key="8">
    <source>
        <dbReference type="EMBL" id="HGG01268.1"/>
    </source>
</evidence>
<dbReference type="InterPro" id="IPR014047">
    <property type="entry name" value="Chr_Tranpt_l_chain"/>
</dbReference>
<evidence type="ECO:0000256" key="2">
    <source>
        <dbReference type="ARBA" id="ARBA00005262"/>
    </source>
</evidence>